<dbReference type="RefSeq" id="WP_075016717.1">
    <property type="nucleotide sequence ID" value="NZ_FODD01000009.1"/>
</dbReference>
<gene>
    <name evidence="9" type="ORF">SAMN05216267_100936</name>
</gene>
<feature type="compositionally biased region" description="Low complexity" evidence="6">
    <location>
        <begin position="1"/>
        <end position="21"/>
    </location>
</feature>
<dbReference type="SUPFAM" id="SSF103481">
    <property type="entry name" value="Multidrug resistance efflux transporter EmrE"/>
    <property type="match status" value="2"/>
</dbReference>
<evidence type="ECO:0000256" key="5">
    <source>
        <dbReference type="ARBA" id="ARBA00023136"/>
    </source>
</evidence>
<keyword evidence="10" id="KW-1185">Reference proteome</keyword>
<dbReference type="STRING" id="310780.SAMN05216267_100936"/>
<feature type="transmembrane region" description="Helical" evidence="7">
    <location>
        <begin position="122"/>
        <end position="141"/>
    </location>
</feature>
<dbReference type="InterPro" id="IPR000620">
    <property type="entry name" value="EamA_dom"/>
</dbReference>
<dbReference type="AlphaFoldDB" id="A0A1H8IXH3"/>
<evidence type="ECO:0000256" key="6">
    <source>
        <dbReference type="SAM" id="MobiDB-lite"/>
    </source>
</evidence>
<dbReference type="PANTHER" id="PTHR32322:SF9">
    <property type="entry name" value="AMINO-ACID METABOLITE EFFLUX PUMP-RELATED"/>
    <property type="match status" value="1"/>
</dbReference>
<dbReference type="GO" id="GO:0016020">
    <property type="term" value="C:membrane"/>
    <property type="evidence" value="ECO:0007669"/>
    <property type="project" value="UniProtKB-SubCell"/>
</dbReference>
<sequence length="353" mass="36377">MTAPAETPSTAPAAPAPATAPTAPPPPAASTAPAPSAPSAASAAPAPSALSAVRVLRGFTDWRVRFAALGLVWGFSFLFMKVGNEAFAPLQVTLGRMVFGTAVLATAVAVKRERLPRGRRVWLHLLVASFFLNSLPFTLFATAEQTIPSMLAGICNAATPLFSMLVSVVALSEDRPSRQRFAGVGLGFAGVLTVLGAWQGFSGEDPKGTVMALTAAVSYAVGWAYVRRTLTNSGASNLAMSASQLMLGTLQLVVVTPFFTSLPTSYPAKSVLSVLALGALGTGIAFLVQYGLVAEKGPTIGAMVTYLIPIVATAAGVLLLGESLSWNEPVGAVVILIGAALTQRRPKALRSQA</sequence>
<feature type="transmembrane region" description="Helical" evidence="7">
    <location>
        <begin position="86"/>
        <end position="110"/>
    </location>
</feature>
<dbReference type="Pfam" id="PF00892">
    <property type="entry name" value="EamA"/>
    <property type="match status" value="2"/>
</dbReference>
<comment type="similarity">
    <text evidence="2">Belongs to the EamA transporter family.</text>
</comment>
<name>A0A1H8IXH3_9ACTN</name>
<keyword evidence="5 7" id="KW-0472">Membrane</keyword>
<proteinExistence type="inferred from homology"/>
<evidence type="ECO:0000256" key="3">
    <source>
        <dbReference type="ARBA" id="ARBA00022692"/>
    </source>
</evidence>
<feature type="domain" description="EamA" evidence="8">
    <location>
        <begin position="207"/>
        <end position="342"/>
    </location>
</feature>
<feature type="transmembrane region" description="Helical" evidence="7">
    <location>
        <begin position="181"/>
        <end position="201"/>
    </location>
</feature>
<feature type="transmembrane region" description="Helical" evidence="7">
    <location>
        <begin position="147"/>
        <end position="169"/>
    </location>
</feature>
<organism evidence="9 10">
    <name type="scientific">Actinacidiphila rubida</name>
    <dbReference type="NCBI Taxonomy" id="310780"/>
    <lineage>
        <taxon>Bacteria</taxon>
        <taxon>Bacillati</taxon>
        <taxon>Actinomycetota</taxon>
        <taxon>Actinomycetes</taxon>
        <taxon>Kitasatosporales</taxon>
        <taxon>Streptomycetaceae</taxon>
        <taxon>Actinacidiphila</taxon>
    </lineage>
</organism>
<dbReference type="InterPro" id="IPR037185">
    <property type="entry name" value="EmrE-like"/>
</dbReference>
<protein>
    <submittedName>
        <fullName evidence="9">Permease of the drug/metabolite transporter (DMT) superfamily</fullName>
    </submittedName>
</protein>
<reference evidence="9 10" key="1">
    <citation type="submission" date="2016-10" db="EMBL/GenBank/DDBJ databases">
        <authorList>
            <person name="de Groot N.N."/>
        </authorList>
    </citation>
    <scope>NUCLEOTIDE SEQUENCE [LARGE SCALE GENOMIC DNA]</scope>
    <source>
        <strain evidence="9 10">CGMCC 4.2026</strain>
    </source>
</reference>
<keyword evidence="3 7" id="KW-0812">Transmembrane</keyword>
<dbReference type="Proteomes" id="UP000181951">
    <property type="component" value="Unassembled WGS sequence"/>
</dbReference>
<keyword evidence="4 7" id="KW-1133">Transmembrane helix</keyword>
<feature type="transmembrane region" description="Helical" evidence="7">
    <location>
        <begin position="300"/>
        <end position="320"/>
    </location>
</feature>
<feature type="transmembrane region" description="Helical" evidence="7">
    <location>
        <begin position="238"/>
        <end position="259"/>
    </location>
</feature>
<feature type="compositionally biased region" description="Low complexity" evidence="6">
    <location>
        <begin position="29"/>
        <end position="40"/>
    </location>
</feature>
<feature type="transmembrane region" description="Helical" evidence="7">
    <location>
        <begin position="271"/>
        <end position="293"/>
    </location>
</feature>
<dbReference type="EMBL" id="FODD01000009">
    <property type="protein sequence ID" value="SEN73202.1"/>
    <property type="molecule type" value="Genomic_DNA"/>
</dbReference>
<evidence type="ECO:0000256" key="7">
    <source>
        <dbReference type="SAM" id="Phobius"/>
    </source>
</evidence>
<evidence type="ECO:0000256" key="2">
    <source>
        <dbReference type="ARBA" id="ARBA00007362"/>
    </source>
</evidence>
<feature type="transmembrane region" description="Helical" evidence="7">
    <location>
        <begin position="207"/>
        <end position="226"/>
    </location>
</feature>
<evidence type="ECO:0000259" key="8">
    <source>
        <dbReference type="Pfam" id="PF00892"/>
    </source>
</evidence>
<evidence type="ECO:0000256" key="4">
    <source>
        <dbReference type="ARBA" id="ARBA00022989"/>
    </source>
</evidence>
<evidence type="ECO:0000256" key="1">
    <source>
        <dbReference type="ARBA" id="ARBA00004141"/>
    </source>
</evidence>
<evidence type="ECO:0000313" key="9">
    <source>
        <dbReference type="EMBL" id="SEN73202.1"/>
    </source>
</evidence>
<feature type="region of interest" description="Disordered" evidence="6">
    <location>
        <begin position="1"/>
        <end position="40"/>
    </location>
</feature>
<comment type="subcellular location">
    <subcellularLocation>
        <location evidence="1">Membrane</location>
        <topology evidence="1">Multi-pass membrane protein</topology>
    </subcellularLocation>
</comment>
<feature type="transmembrane region" description="Helical" evidence="7">
    <location>
        <begin position="62"/>
        <end position="80"/>
    </location>
</feature>
<dbReference type="InterPro" id="IPR050638">
    <property type="entry name" value="AA-Vitamin_Transporters"/>
</dbReference>
<dbReference type="OrthoDB" id="5242975at2"/>
<dbReference type="PANTHER" id="PTHR32322">
    <property type="entry name" value="INNER MEMBRANE TRANSPORTER"/>
    <property type="match status" value="1"/>
</dbReference>
<feature type="domain" description="EamA" evidence="8">
    <location>
        <begin position="68"/>
        <end position="195"/>
    </location>
</feature>
<accession>A0A1H8IXH3</accession>
<evidence type="ECO:0000313" key="10">
    <source>
        <dbReference type="Proteomes" id="UP000181951"/>
    </source>
</evidence>